<feature type="compositionally biased region" description="Gly residues" evidence="1">
    <location>
        <begin position="1"/>
        <end position="11"/>
    </location>
</feature>
<proteinExistence type="predicted"/>
<gene>
    <name evidence="2" type="ORF">EYF80_064224</name>
</gene>
<protein>
    <submittedName>
        <fullName evidence="2">Uncharacterized protein</fullName>
    </submittedName>
</protein>
<feature type="compositionally biased region" description="Basic and acidic residues" evidence="1">
    <location>
        <begin position="27"/>
        <end position="38"/>
    </location>
</feature>
<dbReference type="EMBL" id="SRLO01012008">
    <property type="protein sequence ID" value="TNN25645.1"/>
    <property type="molecule type" value="Genomic_DNA"/>
</dbReference>
<keyword evidence="3" id="KW-1185">Reference proteome</keyword>
<feature type="compositionally biased region" description="Acidic residues" evidence="1">
    <location>
        <begin position="14"/>
        <end position="26"/>
    </location>
</feature>
<evidence type="ECO:0000313" key="2">
    <source>
        <dbReference type="EMBL" id="TNN25645.1"/>
    </source>
</evidence>
<feature type="region of interest" description="Disordered" evidence="1">
    <location>
        <begin position="1"/>
        <end position="114"/>
    </location>
</feature>
<sequence length="130" mass="13819">MGATGGDGGTGLEVEVESGVENDEEGEKEKKRDKEKGGVKPMEVVGQVDGVIGAEEDGAGEGGAEQVEMDEEEAGVQKEKKKRKKSGESDGGEAKASRVEERSEGARQVGENGGEEKLVFFYIKQKVKKM</sequence>
<comment type="caution">
    <text evidence="2">The sequence shown here is derived from an EMBL/GenBank/DDBJ whole genome shotgun (WGS) entry which is preliminary data.</text>
</comment>
<dbReference type="Proteomes" id="UP000314294">
    <property type="component" value="Unassembled WGS sequence"/>
</dbReference>
<accession>A0A4Z2EA67</accession>
<evidence type="ECO:0000313" key="3">
    <source>
        <dbReference type="Proteomes" id="UP000314294"/>
    </source>
</evidence>
<organism evidence="2 3">
    <name type="scientific">Liparis tanakae</name>
    <name type="common">Tanaka's snailfish</name>
    <dbReference type="NCBI Taxonomy" id="230148"/>
    <lineage>
        <taxon>Eukaryota</taxon>
        <taxon>Metazoa</taxon>
        <taxon>Chordata</taxon>
        <taxon>Craniata</taxon>
        <taxon>Vertebrata</taxon>
        <taxon>Euteleostomi</taxon>
        <taxon>Actinopterygii</taxon>
        <taxon>Neopterygii</taxon>
        <taxon>Teleostei</taxon>
        <taxon>Neoteleostei</taxon>
        <taxon>Acanthomorphata</taxon>
        <taxon>Eupercaria</taxon>
        <taxon>Perciformes</taxon>
        <taxon>Cottioidei</taxon>
        <taxon>Cottales</taxon>
        <taxon>Liparidae</taxon>
        <taxon>Liparis</taxon>
    </lineage>
</organism>
<dbReference type="AlphaFoldDB" id="A0A4Z2EA67"/>
<name>A0A4Z2EA67_9TELE</name>
<evidence type="ECO:0000256" key="1">
    <source>
        <dbReference type="SAM" id="MobiDB-lite"/>
    </source>
</evidence>
<reference evidence="2 3" key="1">
    <citation type="submission" date="2019-03" db="EMBL/GenBank/DDBJ databases">
        <title>First draft genome of Liparis tanakae, snailfish: a comprehensive survey of snailfish specific genes.</title>
        <authorList>
            <person name="Kim W."/>
            <person name="Song I."/>
            <person name="Jeong J.-H."/>
            <person name="Kim D."/>
            <person name="Kim S."/>
            <person name="Ryu S."/>
            <person name="Song J.Y."/>
            <person name="Lee S.K."/>
        </authorList>
    </citation>
    <scope>NUCLEOTIDE SEQUENCE [LARGE SCALE GENOMIC DNA]</scope>
    <source>
        <tissue evidence="2">Muscle</tissue>
    </source>
</reference>
<feature type="compositionally biased region" description="Basic and acidic residues" evidence="1">
    <location>
        <begin position="86"/>
        <end position="105"/>
    </location>
</feature>